<evidence type="ECO:0000256" key="1">
    <source>
        <dbReference type="ARBA" id="ARBA00010716"/>
    </source>
</evidence>
<dbReference type="CDD" id="cd00854">
    <property type="entry name" value="NagA"/>
    <property type="match status" value="1"/>
</dbReference>
<dbReference type="InterPro" id="IPR032466">
    <property type="entry name" value="Metal_Hydrolase"/>
</dbReference>
<dbReference type="PIRSF" id="PIRSF038994">
    <property type="entry name" value="NagA"/>
    <property type="match status" value="1"/>
</dbReference>
<evidence type="ECO:0000259" key="6">
    <source>
        <dbReference type="Pfam" id="PF01979"/>
    </source>
</evidence>
<keyword evidence="8" id="KW-1185">Reference proteome</keyword>
<dbReference type="InterPro" id="IPR006680">
    <property type="entry name" value="Amidohydro-rel"/>
</dbReference>
<dbReference type="Gene3D" id="2.30.40.10">
    <property type="entry name" value="Urease, subunit C, domain 1"/>
    <property type="match status" value="1"/>
</dbReference>
<gene>
    <name evidence="7" type="primary">nagA</name>
    <name evidence="7" type="ORF">Hgul01_01818</name>
</gene>
<feature type="domain" description="Amidohydrolase-related" evidence="6">
    <location>
        <begin position="45"/>
        <end position="367"/>
    </location>
</feature>
<evidence type="ECO:0000256" key="3">
    <source>
        <dbReference type="ARBA" id="ARBA00022801"/>
    </source>
</evidence>
<proteinExistence type="inferred from homology"/>
<dbReference type="SUPFAM" id="SSF51338">
    <property type="entry name" value="Composite domain of metallo-dependent hydrolases"/>
    <property type="match status" value="1"/>
</dbReference>
<dbReference type="RefSeq" id="WP_345721630.1">
    <property type="nucleotide sequence ID" value="NZ_BAABRU010000005.1"/>
</dbReference>
<protein>
    <submittedName>
        <fullName evidence="7">N-acetylglucosamine-6-phosphate deacetylase</fullName>
    </submittedName>
</protein>
<evidence type="ECO:0000256" key="5">
    <source>
        <dbReference type="PIRNR" id="PIRNR038994"/>
    </source>
</evidence>
<evidence type="ECO:0000313" key="7">
    <source>
        <dbReference type="EMBL" id="GAA5528023.1"/>
    </source>
</evidence>
<dbReference type="InterPro" id="IPR003764">
    <property type="entry name" value="GlcNAc_6-P_deAcase"/>
</dbReference>
<comment type="similarity">
    <text evidence="1 5">Belongs to the metallo-dependent hydrolases superfamily. NagA family.</text>
</comment>
<dbReference type="Proteomes" id="UP001428290">
    <property type="component" value="Unassembled WGS sequence"/>
</dbReference>
<evidence type="ECO:0000313" key="8">
    <source>
        <dbReference type="Proteomes" id="UP001428290"/>
    </source>
</evidence>
<accession>A0ABP9X0D8</accession>
<dbReference type="PANTHER" id="PTHR11113">
    <property type="entry name" value="N-ACETYLGLUCOSAMINE-6-PHOSPHATE DEACETYLASE"/>
    <property type="match status" value="1"/>
</dbReference>
<dbReference type="EMBL" id="BAABRU010000005">
    <property type="protein sequence ID" value="GAA5528023.1"/>
    <property type="molecule type" value="Genomic_DNA"/>
</dbReference>
<dbReference type="NCBIfam" id="TIGR00221">
    <property type="entry name" value="nagA"/>
    <property type="match status" value="1"/>
</dbReference>
<evidence type="ECO:0000256" key="4">
    <source>
        <dbReference type="ARBA" id="ARBA00023277"/>
    </source>
</evidence>
<dbReference type="Gene3D" id="3.20.20.140">
    <property type="entry name" value="Metal-dependent hydrolases"/>
    <property type="match status" value="1"/>
</dbReference>
<keyword evidence="3 5" id="KW-0378">Hydrolase</keyword>
<comment type="caution">
    <text evidence="7">The sequence shown here is derived from an EMBL/GenBank/DDBJ whole genome shotgun (WGS) entry which is preliminary data.</text>
</comment>
<organism evidence="7 8">
    <name type="scientific">Herpetosiphon gulosus</name>
    <dbReference type="NCBI Taxonomy" id="1973496"/>
    <lineage>
        <taxon>Bacteria</taxon>
        <taxon>Bacillati</taxon>
        <taxon>Chloroflexota</taxon>
        <taxon>Chloroflexia</taxon>
        <taxon>Herpetosiphonales</taxon>
        <taxon>Herpetosiphonaceae</taxon>
        <taxon>Herpetosiphon</taxon>
    </lineage>
</organism>
<keyword evidence="4 5" id="KW-0119">Carbohydrate metabolism</keyword>
<reference evidence="7 8" key="1">
    <citation type="submission" date="2024-02" db="EMBL/GenBank/DDBJ databases">
        <title>Herpetosiphon gulosus NBRC 112829.</title>
        <authorList>
            <person name="Ichikawa N."/>
            <person name="Katano-Makiyama Y."/>
            <person name="Hidaka K."/>
        </authorList>
    </citation>
    <scope>NUCLEOTIDE SEQUENCE [LARGE SCALE GENOMIC DNA]</scope>
    <source>
        <strain evidence="7 8">NBRC 112829</strain>
    </source>
</reference>
<dbReference type="PANTHER" id="PTHR11113:SF14">
    <property type="entry name" value="N-ACETYLGLUCOSAMINE-6-PHOSPHATE DEACETYLASE"/>
    <property type="match status" value="1"/>
</dbReference>
<keyword evidence="2" id="KW-0479">Metal-binding</keyword>
<dbReference type="InterPro" id="IPR011059">
    <property type="entry name" value="Metal-dep_hydrolase_composite"/>
</dbReference>
<dbReference type="SUPFAM" id="SSF51556">
    <property type="entry name" value="Metallo-dependent hydrolases"/>
    <property type="match status" value="1"/>
</dbReference>
<evidence type="ECO:0000256" key="2">
    <source>
        <dbReference type="ARBA" id="ARBA00022723"/>
    </source>
</evidence>
<dbReference type="Pfam" id="PF01979">
    <property type="entry name" value="Amidohydro_1"/>
    <property type="match status" value="1"/>
</dbReference>
<name>A0ABP9X0D8_9CHLR</name>
<sequence length="378" mass="39862">MSSLRFENATIYTPELSAARSLAIADGLVAEAAPTAPCYDLTDLIVVPGLIDLQLNGAFGHDFTSDPKTISAVAVGLPQYGVTAFLPTIITSPLSQVAAAQQVVQQGNFAGSRVLGLHLEGPFLNPAKRGAHNPNHLQNPSLAAIKTWSSANGVRLVTLAPELDAADEVIQALVERGVLVSAGHSEATFAEAEASFNQGIRAVTHLFNAMPPLHHREPGLAGAALSDQRITIGLIPDGVHVHAGLVRHIWHSASQRIAIVSDAQAALGMPDGEYLLGDTTLTVANGEARRSDGRLAGSVLAMDQALRNIQAWTNSPLEQILPAFTTIPANLLGLAHYGRIAINNPADLVIFDQHYHVVATLVGGNIVYGSTTLEQRQC</sequence>